<protein>
    <submittedName>
        <fullName evidence="1">Transposable element tc3 transposase</fullName>
    </submittedName>
</protein>
<accession>A0A420I734</accession>
<proteinExistence type="predicted"/>
<dbReference type="EMBL" id="MCBQ01012045">
    <property type="protein sequence ID" value="RKF65520.1"/>
    <property type="molecule type" value="Genomic_DNA"/>
</dbReference>
<dbReference type="Gene3D" id="3.30.420.10">
    <property type="entry name" value="Ribonuclease H-like superfamily/Ribonuclease H"/>
    <property type="match status" value="1"/>
</dbReference>
<reference evidence="1 2" key="1">
    <citation type="journal article" date="2018" name="BMC Genomics">
        <title>Comparative genome analyses reveal sequence features reflecting distinct modes of host-adaptation between dicot and monocot powdery mildew.</title>
        <authorList>
            <person name="Wu Y."/>
            <person name="Ma X."/>
            <person name="Pan Z."/>
            <person name="Kale S.D."/>
            <person name="Song Y."/>
            <person name="King H."/>
            <person name="Zhang Q."/>
            <person name="Presley C."/>
            <person name="Deng X."/>
            <person name="Wei C.I."/>
            <person name="Xiao S."/>
        </authorList>
    </citation>
    <scope>NUCLEOTIDE SEQUENCE [LARGE SCALE GENOMIC DNA]</scope>
    <source>
        <strain evidence="1">UMSG3</strain>
    </source>
</reference>
<name>A0A420I734_9PEZI</name>
<sequence length="171" mass="19941">PENSQQSLPKLGPDQVGQIEAFVRLSRKNRQRIYQDLAFKFVHWGAGKCAIQIALESRGYSRLLSHAKPPLSEAYIKICYEWDAHYINLGYEDWNNVLWSDETWVTDGRHRDVYVTRRPGDELEQTCIMDKMLKKTAWMFWGELLWRSNGDFICSGRKIGVQSLPQRTASM</sequence>
<comment type="caution">
    <text evidence="1">The sequence shown here is derived from an EMBL/GenBank/DDBJ whole genome shotgun (WGS) entry which is preliminary data.</text>
</comment>
<dbReference type="STRING" id="62708.A0A420I734"/>
<feature type="non-terminal residue" evidence="1">
    <location>
        <position position="1"/>
    </location>
</feature>
<organism evidence="1 2">
    <name type="scientific">Golovinomyces cichoracearum</name>
    <dbReference type="NCBI Taxonomy" id="62708"/>
    <lineage>
        <taxon>Eukaryota</taxon>
        <taxon>Fungi</taxon>
        <taxon>Dikarya</taxon>
        <taxon>Ascomycota</taxon>
        <taxon>Pezizomycotina</taxon>
        <taxon>Leotiomycetes</taxon>
        <taxon>Erysiphales</taxon>
        <taxon>Erysiphaceae</taxon>
        <taxon>Golovinomyces</taxon>
    </lineage>
</organism>
<dbReference type="InterPro" id="IPR036397">
    <property type="entry name" value="RNaseH_sf"/>
</dbReference>
<dbReference type="Proteomes" id="UP000283383">
    <property type="component" value="Unassembled WGS sequence"/>
</dbReference>
<evidence type="ECO:0000313" key="2">
    <source>
        <dbReference type="Proteomes" id="UP000283383"/>
    </source>
</evidence>
<dbReference type="AlphaFoldDB" id="A0A420I734"/>
<dbReference type="GO" id="GO:0003676">
    <property type="term" value="F:nucleic acid binding"/>
    <property type="evidence" value="ECO:0007669"/>
    <property type="project" value="InterPro"/>
</dbReference>
<evidence type="ECO:0000313" key="1">
    <source>
        <dbReference type="EMBL" id="RKF65520.1"/>
    </source>
</evidence>
<keyword evidence="2" id="KW-1185">Reference proteome</keyword>
<gene>
    <name evidence="1" type="ORF">GcM3_120021</name>
</gene>